<dbReference type="InterPro" id="IPR006342">
    <property type="entry name" value="FkbM_mtfrase"/>
</dbReference>
<proteinExistence type="predicted"/>
<dbReference type="Pfam" id="PF05050">
    <property type="entry name" value="Methyltransf_21"/>
    <property type="match status" value="1"/>
</dbReference>
<dbReference type="PANTHER" id="PTHR34203:SF13">
    <property type="entry name" value="EXPRESSED PROTEIN"/>
    <property type="match status" value="1"/>
</dbReference>
<evidence type="ECO:0000313" key="4">
    <source>
        <dbReference type="Proteomes" id="UP000232323"/>
    </source>
</evidence>
<dbReference type="SUPFAM" id="SSF53335">
    <property type="entry name" value="S-adenosyl-L-methionine-dependent methyltransferases"/>
    <property type="match status" value="1"/>
</dbReference>
<protein>
    <recommendedName>
        <fullName evidence="2">Methyltransferase FkbM domain-containing protein</fullName>
    </recommendedName>
</protein>
<dbReference type="EMBL" id="BEGY01000180">
    <property type="protein sequence ID" value="GAX85604.1"/>
    <property type="molecule type" value="Genomic_DNA"/>
</dbReference>
<evidence type="ECO:0000313" key="3">
    <source>
        <dbReference type="EMBL" id="GAX85604.1"/>
    </source>
</evidence>
<dbReference type="OrthoDB" id="411251at2759"/>
<keyword evidence="1" id="KW-0472">Membrane</keyword>
<dbReference type="InterPro" id="IPR052514">
    <property type="entry name" value="SAM-dependent_MTase"/>
</dbReference>
<evidence type="ECO:0000259" key="2">
    <source>
        <dbReference type="Pfam" id="PF05050"/>
    </source>
</evidence>
<feature type="domain" description="Methyltransferase FkbM" evidence="2">
    <location>
        <begin position="234"/>
        <end position="377"/>
    </location>
</feature>
<dbReference type="InterPro" id="IPR029063">
    <property type="entry name" value="SAM-dependent_MTases_sf"/>
</dbReference>
<comment type="caution">
    <text evidence="3">The sequence shown here is derived from an EMBL/GenBank/DDBJ whole genome shotgun (WGS) entry which is preliminary data.</text>
</comment>
<gene>
    <name evidence="3" type="ORF">CEUSTIGMA_g13019.t1</name>
</gene>
<name>A0A250XRC4_9CHLO</name>
<dbReference type="Gene3D" id="3.40.50.150">
    <property type="entry name" value="Vaccinia Virus protein VP39"/>
    <property type="match status" value="1"/>
</dbReference>
<keyword evidence="1" id="KW-1133">Transmembrane helix</keyword>
<dbReference type="NCBIfam" id="TIGR01444">
    <property type="entry name" value="fkbM_fam"/>
    <property type="match status" value="1"/>
</dbReference>
<accession>A0A250XRC4</accession>
<dbReference type="PANTHER" id="PTHR34203">
    <property type="entry name" value="METHYLTRANSFERASE, FKBM FAMILY PROTEIN"/>
    <property type="match status" value="1"/>
</dbReference>
<evidence type="ECO:0000256" key="1">
    <source>
        <dbReference type="SAM" id="Phobius"/>
    </source>
</evidence>
<dbReference type="AlphaFoldDB" id="A0A250XRC4"/>
<keyword evidence="1" id="KW-0812">Transmembrane</keyword>
<keyword evidence="4" id="KW-1185">Reference proteome</keyword>
<feature type="transmembrane region" description="Helical" evidence="1">
    <location>
        <begin position="12"/>
        <end position="34"/>
    </location>
</feature>
<reference evidence="3 4" key="1">
    <citation type="submission" date="2017-08" db="EMBL/GenBank/DDBJ databases">
        <title>Acidophilic green algal genome provides insights into adaptation to an acidic environment.</title>
        <authorList>
            <person name="Hirooka S."/>
            <person name="Hirose Y."/>
            <person name="Kanesaki Y."/>
            <person name="Higuchi S."/>
            <person name="Fujiwara T."/>
            <person name="Onuma R."/>
            <person name="Era A."/>
            <person name="Ohbayashi R."/>
            <person name="Uzuka A."/>
            <person name="Nozaki H."/>
            <person name="Yoshikawa H."/>
            <person name="Miyagishima S.Y."/>
        </authorList>
    </citation>
    <scope>NUCLEOTIDE SEQUENCE [LARGE SCALE GENOMIC DNA]</scope>
    <source>
        <strain evidence="3 4">NIES-2499</strain>
    </source>
</reference>
<dbReference type="Proteomes" id="UP000232323">
    <property type="component" value="Unassembled WGS sequence"/>
</dbReference>
<sequence>MDKTRRQKEGSLRCSPGAVLLIVSITCLVAGFLAGRTYGGKKIVADAEAIGRGIVVEASSMVNEAGAMMLKQAADSVANLALITGMQDWVGKTDPMCTNTCKKANNGICDDGRGNLTAANQETPLRVFCDLGTDCNDCGPWLTSLKPTWVTRNEEGPISLLAQKGVEVRVKQVHPTLANQVPFRFAYTDPSKDVDISQSMEHTSMVEPVITKIFFKIFQGGCLKANGSRAVFADVGGNFGWFSVLGAAMGCRVIAFEPVPHFRAFLEYNLHLNNLQHLVEVKPNVVSNVHMKPMKMVVPSSGIWGTAGIDGLNIDKNIPGTTEEILVQSLTLNNVIQEDLLLLKVDVEGWEWSVMKGAEEMLKNYNVQNIVMEYSPGTTSSGLRVMEYCPCTASSGMRVMEYSPCTIRSGMHVMEYSPGTVRSGMHVMEYSPCTIRSGMHVMEYCPCTIRSGMHVMEYSPGYY</sequence>
<organism evidence="3 4">
    <name type="scientific">Chlamydomonas eustigma</name>
    <dbReference type="NCBI Taxonomy" id="1157962"/>
    <lineage>
        <taxon>Eukaryota</taxon>
        <taxon>Viridiplantae</taxon>
        <taxon>Chlorophyta</taxon>
        <taxon>core chlorophytes</taxon>
        <taxon>Chlorophyceae</taxon>
        <taxon>CS clade</taxon>
        <taxon>Chlamydomonadales</taxon>
        <taxon>Chlamydomonadaceae</taxon>
        <taxon>Chlamydomonas</taxon>
    </lineage>
</organism>